<evidence type="ECO:0000313" key="2">
    <source>
        <dbReference type="Proteomes" id="UP001164539"/>
    </source>
</evidence>
<keyword evidence="2" id="KW-1185">Reference proteome</keyword>
<reference evidence="1 2" key="1">
    <citation type="journal article" date="2023" name="Science">
        <title>Complex scaffold remodeling in plant triterpene biosynthesis.</title>
        <authorList>
            <person name="De La Pena R."/>
            <person name="Hodgson H."/>
            <person name="Liu J.C."/>
            <person name="Stephenson M.J."/>
            <person name="Martin A.C."/>
            <person name="Owen C."/>
            <person name="Harkess A."/>
            <person name="Leebens-Mack J."/>
            <person name="Jimenez L.E."/>
            <person name="Osbourn A."/>
            <person name="Sattely E.S."/>
        </authorList>
    </citation>
    <scope>NUCLEOTIDE SEQUENCE [LARGE SCALE GENOMIC DNA]</scope>
    <source>
        <strain evidence="2">cv. JPN11</strain>
        <tissue evidence="1">Leaf</tissue>
    </source>
</reference>
<comment type="caution">
    <text evidence="1">The sequence shown here is derived from an EMBL/GenBank/DDBJ whole genome shotgun (WGS) entry which is preliminary data.</text>
</comment>
<proteinExistence type="predicted"/>
<dbReference type="Proteomes" id="UP001164539">
    <property type="component" value="Chromosome 1"/>
</dbReference>
<evidence type="ECO:0000313" key="1">
    <source>
        <dbReference type="EMBL" id="KAJ4726997.1"/>
    </source>
</evidence>
<accession>A0ACC1YTE2</accession>
<organism evidence="1 2">
    <name type="scientific">Melia azedarach</name>
    <name type="common">Chinaberry tree</name>
    <dbReference type="NCBI Taxonomy" id="155640"/>
    <lineage>
        <taxon>Eukaryota</taxon>
        <taxon>Viridiplantae</taxon>
        <taxon>Streptophyta</taxon>
        <taxon>Embryophyta</taxon>
        <taxon>Tracheophyta</taxon>
        <taxon>Spermatophyta</taxon>
        <taxon>Magnoliopsida</taxon>
        <taxon>eudicotyledons</taxon>
        <taxon>Gunneridae</taxon>
        <taxon>Pentapetalae</taxon>
        <taxon>rosids</taxon>
        <taxon>malvids</taxon>
        <taxon>Sapindales</taxon>
        <taxon>Meliaceae</taxon>
        <taxon>Melia</taxon>
    </lineage>
</organism>
<name>A0ACC1YTE2_MELAZ</name>
<dbReference type="EMBL" id="CM051394">
    <property type="protein sequence ID" value="KAJ4726997.1"/>
    <property type="molecule type" value="Genomic_DNA"/>
</dbReference>
<sequence>MQKGAKFGNAIEVFRAATSSASLLWRDQHWIMAAFTLLIAAKQLLPHRELKERFSSMADKSSSQPIPKGWRFQTKQKKDGSQVSYYFCPETGQRFYTYEDMMRYVNYAKEAGLPMYIPDFLAKNRKKKKSSESADYQVEKSWDSGKSTDIEESLNLEKGSDIEKSSDSGEGTDTESLDSEKTADAEDSDFPKNDPSENISASEGRYPAFKGSIYSGACFHAS</sequence>
<protein>
    <submittedName>
        <fullName evidence="1">ATPase 10, plasma membrane-type-like protein</fullName>
    </submittedName>
</protein>
<gene>
    <name evidence="1" type="ORF">OWV82_000171</name>
</gene>